<keyword evidence="2" id="KW-0479">Metal-binding</keyword>
<comment type="similarity">
    <text evidence="1">Belongs to the FAH family.</text>
</comment>
<feature type="domain" description="Fumarylacetoacetase-like C-terminal" evidence="3">
    <location>
        <begin position="81"/>
        <end position="282"/>
    </location>
</feature>
<dbReference type="EC" id="4.3.2.3" evidence="4"/>
<gene>
    <name evidence="4" type="ORF">ANTHELSMS3_04574</name>
</gene>
<evidence type="ECO:0000259" key="3">
    <source>
        <dbReference type="Pfam" id="PF01557"/>
    </source>
</evidence>
<dbReference type="AlphaFoldDB" id="A0A222EBW9"/>
<geneLocation type="plasmid" evidence="5">
    <name>psms3-3</name>
</geneLocation>
<sequence length="283" mass="31002">MRICRFNEDRIGMVEDGQVYDITAVAEDLGPFGYPLPRHDVFIAALPELSGRIREIAAKAHPIAAEDVRFLSPVANPGKLMAAPVNYMDHLQEAEEVLIKYFEQKVEQINKIGLFLKATSSLIGAADPIRLRLDDRRNDHEIELACVIGRTANHVTEEDALDYVAGYCVGLDITLRGPEERSLRKSSDTYSVLGPWMVTADEMGDPLGLGMHLEVNGDSRQVANTRDLIFSVPKLIALASRFYTLHPGDVLYTGTPAGVGEIVSGDVITATIDRVGTLTSRVA</sequence>
<dbReference type="Gene3D" id="3.90.850.10">
    <property type="entry name" value="Fumarylacetoacetase-like, C-terminal domain"/>
    <property type="match status" value="1"/>
</dbReference>
<evidence type="ECO:0000256" key="2">
    <source>
        <dbReference type="ARBA" id="ARBA00022723"/>
    </source>
</evidence>
<proteinExistence type="inferred from homology"/>
<dbReference type="Proteomes" id="UP000203589">
    <property type="component" value="Plasmid pSMS3-3"/>
</dbReference>
<name>A0A222EBW9_9RHOB</name>
<keyword evidence="4" id="KW-0456">Lyase</keyword>
<dbReference type="RefSeq" id="WP_094037738.1">
    <property type="nucleotide sequence ID" value="NZ_CP022543.1"/>
</dbReference>
<protein>
    <submittedName>
        <fullName evidence="4">Ureidoglycolate lyase</fullName>
        <ecNumber evidence="4">4.3.2.3</ecNumber>
    </submittedName>
</protein>
<keyword evidence="4" id="KW-0614">Plasmid</keyword>
<dbReference type="Pfam" id="PF01557">
    <property type="entry name" value="FAA_hydrolase"/>
    <property type="match status" value="1"/>
</dbReference>
<evidence type="ECO:0000313" key="5">
    <source>
        <dbReference type="Proteomes" id="UP000203589"/>
    </source>
</evidence>
<dbReference type="KEGG" id="aht:ANTHELSMS3_04574"/>
<reference evidence="4 5" key="1">
    <citation type="submission" date="2017-07" db="EMBL/GenBank/DDBJ databases">
        <title>Genome Sequence of Antarctobacter heliothermus Strain SMS3 Isolated from a culture of the Diatom Skeletonema marinoi.</title>
        <authorList>
            <person name="Topel M."/>
            <person name="Pinder M.I.M."/>
            <person name="Johansson O.N."/>
            <person name="Kourtchenko O."/>
            <person name="Godhe A."/>
            <person name="Clarke A.K."/>
        </authorList>
    </citation>
    <scope>NUCLEOTIDE SEQUENCE [LARGE SCALE GENOMIC DNA]</scope>
    <source>
        <strain evidence="4 5">SMS3</strain>
        <plasmid evidence="5">Plasmid psms3-3</plasmid>
    </source>
</reference>
<dbReference type="InterPro" id="IPR036663">
    <property type="entry name" value="Fumarylacetoacetase_C_sf"/>
</dbReference>
<dbReference type="GO" id="GO:0044281">
    <property type="term" value="P:small molecule metabolic process"/>
    <property type="evidence" value="ECO:0007669"/>
    <property type="project" value="UniProtKB-ARBA"/>
</dbReference>
<dbReference type="InterPro" id="IPR011234">
    <property type="entry name" value="Fumarylacetoacetase-like_C"/>
</dbReference>
<evidence type="ECO:0000313" key="4">
    <source>
        <dbReference type="EMBL" id="ASP23675.1"/>
    </source>
</evidence>
<accession>A0A222EBW9</accession>
<dbReference type="GO" id="GO:0046872">
    <property type="term" value="F:metal ion binding"/>
    <property type="evidence" value="ECO:0007669"/>
    <property type="project" value="UniProtKB-KW"/>
</dbReference>
<keyword evidence="5" id="KW-1185">Reference proteome</keyword>
<dbReference type="PANTHER" id="PTHR42796:SF4">
    <property type="entry name" value="FUMARYLACETOACETATE HYDROLASE DOMAIN-CONTAINING PROTEIN 2A"/>
    <property type="match status" value="1"/>
</dbReference>
<dbReference type="PANTHER" id="PTHR42796">
    <property type="entry name" value="FUMARYLACETOACETATE HYDROLASE DOMAIN-CONTAINING PROTEIN 2A-RELATED"/>
    <property type="match status" value="1"/>
</dbReference>
<dbReference type="EMBL" id="CP022543">
    <property type="protein sequence ID" value="ASP23675.1"/>
    <property type="molecule type" value="Genomic_DNA"/>
</dbReference>
<dbReference type="SUPFAM" id="SSF56529">
    <property type="entry name" value="FAH"/>
    <property type="match status" value="1"/>
</dbReference>
<evidence type="ECO:0000256" key="1">
    <source>
        <dbReference type="ARBA" id="ARBA00010211"/>
    </source>
</evidence>
<organism evidence="4 5">
    <name type="scientific">Antarctobacter heliothermus</name>
    <dbReference type="NCBI Taxonomy" id="74033"/>
    <lineage>
        <taxon>Bacteria</taxon>
        <taxon>Pseudomonadati</taxon>
        <taxon>Pseudomonadota</taxon>
        <taxon>Alphaproteobacteria</taxon>
        <taxon>Rhodobacterales</taxon>
        <taxon>Roseobacteraceae</taxon>
        <taxon>Antarctobacter</taxon>
    </lineage>
</organism>
<dbReference type="OrthoDB" id="9780293at2"/>
<dbReference type="GO" id="GO:0050385">
    <property type="term" value="F:ureidoglycolate lyase activity"/>
    <property type="evidence" value="ECO:0007669"/>
    <property type="project" value="UniProtKB-EC"/>
</dbReference>
<dbReference type="InterPro" id="IPR051121">
    <property type="entry name" value="FAH"/>
</dbReference>